<dbReference type="GO" id="GO:0005886">
    <property type="term" value="C:plasma membrane"/>
    <property type="evidence" value="ECO:0007669"/>
    <property type="project" value="InterPro"/>
</dbReference>
<dbReference type="Proteomes" id="UP001155901">
    <property type="component" value="Unassembled WGS sequence"/>
</dbReference>
<organism evidence="2 4">
    <name type="scientific">Duganella violaceipulchra</name>
    <dbReference type="NCBI Taxonomy" id="2849652"/>
    <lineage>
        <taxon>Bacteria</taxon>
        <taxon>Pseudomonadati</taxon>
        <taxon>Pseudomonadota</taxon>
        <taxon>Betaproteobacteria</taxon>
        <taxon>Burkholderiales</taxon>
        <taxon>Oxalobacteraceae</taxon>
        <taxon>Telluria group</taxon>
        <taxon>Duganella</taxon>
    </lineage>
</organism>
<dbReference type="InterPro" id="IPR051474">
    <property type="entry name" value="Anti-sigma-K/W_factor"/>
</dbReference>
<gene>
    <name evidence="2" type="ORF">KVP70_07570</name>
    <name evidence="3" type="ORF">L1274_002207</name>
</gene>
<dbReference type="InterPro" id="IPR018764">
    <property type="entry name" value="RskA_C"/>
</dbReference>
<dbReference type="GO" id="GO:0006417">
    <property type="term" value="P:regulation of translation"/>
    <property type="evidence" value="ECO:0007669"/>
    <property type="project" value="TreeGrafter"/>
</dbReference>
<proteinExistence type="predicted"/>
<dbReference type="Proteomes" id="UP001162889">
    <property type="component" value="Unassembled WGS sequence"/>
</dbReference>
<dbReference type="Pfam" id="PF10099">
    <property type="entry name" value="RskA_C"/>
    <property type="match status" value="1"/>
</dbReference>
<keyword evidence="5" id="KW-1185">Reference proteome</keyword>
<evidence type="ECO:0000259" key="1">
    <source>
        <dbReference type="Pfam" id="PF10099"/>
    </source>
</evidence>
<reference evidence="3" key="2">
    <citation type="submission" date="2022-03" db="EMBL/GenBank/DDBJ databases">
        <title>Genome Encyclopedia of Bacteria and Archaea VI: Functional Genomics of Type Strains.</title>
        <authorList>
            <person name="Whitman W."/>
        </authorList>
    </citation>
    <scope>NUCLEOTIDE SEQUENCE</scope>
    <source>
        <strain evidence="3">HSC-15S17</strain>
    </source>
</reference>
<dbReference type="EMBL" id="JAHTGR010000003">
    <property type="protein sequence ID" value="MBV6320790.1"/>
    <property type="molecule type" value="Genomic_DNA"/>
</dbReference>
<dbReference type="EMBL" id="JALJZU010000004">
    <property type="protein sequence ID" value="MCP2008499.1"/>
    <property type="molecule type" value="Genomic_DNA"/>
</dbReference>
<comment type="caution">
    <text evidence="2">The sequence shown here is derived from an EMBL/GenBank/DDBJ whole genome shotgun (WGS) entry which is preliminary data.</text>
</comment>
<feature type="domain" description="Anti-sigma K factor RskA C-terminal" evidence="1">
    <location>
        <begin position="102"/>
        <end position="224"/>
    </location>
</feature>
<name>A0AA41H5S0_9BURK</name>
<evidence type="ECO:0000313" key="2">
    <source>
        <dbReference type="EMBL" id="MBV6320790.1"/>
    </source>
</evidence>
<protein>
    <submittedName>
        <fullName evidence="2">Anti-sigma factor</fullName>
    </submittedName>
    <submittedName>
        <fullName evidence="3">Anti-sigma-K factor RskA</fullName>
    </submittedName>
</protein>
<dbReference type="RefSeq" id="WP_217941526.1">
    <property type="nucleotide sequence ID" value="NZ_JAHTGR010000003.1"/>
</dbReference>
<evidence type="ECO:0000313" key="5">
    <source>
        <dbReference type="Proteomes" id="UP001162889"/>
    </source>
</evidence>
<dbReference type="PANTHER" id="PTHR37461:SF1">
    <property type="entry name" value="ANTI-SIGMA-K FACTOR RSKA"/>
    <property type="match status" value="1"/>
</dbReference>
<dbReference type="AlphaFoldDB" id="A0AA41H5S0"/>
<evidence type="ECO:0000313" key="3">
    <source>
        <dbReference type="EMBL" id="MCP2008499.1"/>
    </source>
</evidence>
<dbReference type="GO" id="GO:0016989">
    <property type="term" value="F:sigma factor antagonist activity"/>
    <property type="evidence" value="ECO:0007669"/>
    <property type="project" value="TreeGrafter"/>
</dbReference>
<accession>A0AA41H5S0</accession>
<dbReference type="PANTHER" id="PTHR37461">
    <property type="entry name" value="ANTI-SIGMA-K FACTOR RSKA"/>
    <property type="match status" value="1"/>
</dbReference>
<sequence>MNLRDNAALRDQLAAEYVLGTLKGGARRRFEGHLHNDAALRRIVVEWQDRLAPLAEFSSAQPPRKQVWQGIERRLNLPRAHAAWQFWRSESVTFWRSLGMVSTAVAALLVVTISVRSLQAPQLDYVATLTDDKAQTALLLTGDSRHQAMTVRVVGAAAVPGDKSLELWAVPKSGHPRSLGLLNARGEVRLAMSSKAVGDDVALLAVTLEPKGGSPDPNGPTGPILYKGSWVRVM</sequence>
<reference evidence="2" key="1">
    <citation type="submission" date="2021-07" db="EMBL/GenBank/DDBJ databases">
        <title>Characterization of violacein-producing bacteria and related species.</title>
        <authorList>
            <person name="Wilson H.S."/>
            <person name="De Leon M.E."/>
        </authorList>
    </citation>
    <scope>NUCLEOTIDE SEQUENCE</scope>
    <source>
        <strain evidence="2">HSC-15S17</strain>
    </source>
</reference>
<evidence type="ECO:0000313" key="4">
    <source>
        <dbReference type="Proteomes" id="UP001155901"/>
    </source>
</evidence>